<comment type="caution">
    <text evidence="1">The sequence shown here is derived from an EMBL/GenBank/DDBJ whole genome shotgun (WGS) entry which is preliminary data.</text>
</comment>
<dbReference type="EMBL" id="CAAALY010276211">
    <property type="protein sequence ID" value="VEL42732.1"/>
    <property type="molecule type" value="Genomic_DNA"/>
</dbReference>
<proteinExistence type="predicted"/>
<keyword evidence="2" id="KW-1185">Reference proteome</keyword>
<dbReference type="Proteomes" id="UP000784294">
    <property type="component" value="Unassembled WGS sequence"/>
</dbReference>
<accession>A0A448XR17</accession>
<reference evidence="1" key="1">
    <citation type="submission" date="2018-11" db="EMBL/GenBank/DDBJ databases">
        <authorList>
            <consortium name="Pathogen Informatics"/>
        </authorList>
    </citation>
    <scope>NUCLEOTIDE SEQUENCE</scope>
</reference>
<dbReference type="AlphaFoldDB" id="A0A448XR17"/>
<sequence>MILPIRTLSLSFFALGKSAALRRYQRQAARESTAKANQRSLVDAELAALGGVAVDAAAVDQADRYENNSYLDALVTISE</sequence>
<gene>
    <name evidence="1" type="ORF">PXEA_LOCUS36172</name>
</gene>
<protein>
    <submittedName>
        <fullName evidence="1">Uncharacterized protein</fullName>
    </submittedName>
</protein>
<evidence type="ECO:0000313" key="1">
    <source>
        <dbReference type="EMBL" id="VEL42732.1"/>
    </source>
</evidence>
<evidence type="ECO:0000313" key="2">
    <source>
        <dbReference type="Proteomes" id="UP000784294"/>
    </source>
</evidence>
<name>A0A448XR17_9PLAT</name>
<organism evidence="1 2">
    <name type="scientific">Protopolystoma xenopodis</name>
    <dbReference type="NCBI Taxonomy" id="117903"/>
    <lineage>
        <taxon>Eukaryota</taxon>
        <taxon>Metazoa</taxon>
        <taxon>Spiralia</taxon>
        <taxon>Lophotrochozoa</taxon>
        <taxon>Platyhelminthes</taxon>
        <taxon>Monogenea</taxon>
        <taxon>Polyopisthocotylea</taxon>
        <taxon>Polystomatidea</taxon>
        <taxon>Polystomatidae</taxon>
        <taxon>Protopolystoma</taxon>
    </lineage>
</organism>